<evidence type="ECO:0000256" key="2">
    <source>
        <dbReference type="RuleBase" id="RU003494"/>
    </source>
</evidence>
<reference evidence="5" key="1">
    <citation type="submission" date="2023-07" db="EMBL/GenBank/DDBJ databases">
        <authorList>
            <consortium name="AG Swart"/>
            <person name="Singh M."/>
            <person name="Singh A."/>
            <person name="Seah K."/>
            <person name="Emmerich C."/>
        </authorList>
    </citation>
    <scope>NUCLEOTIDE SEQUENCE</scope>
    <source>
        <strain evidence="5">DP1</strain>
    </source>
</reference>
<name>A0AAD1XVV4_EUPCR</name>
<dbReference type="SFLD" id="SFLDS00019">
    <property type="entry name" value="Glutathione_Transferase_(cytos"/>
    <property type="match status" value="1"/>
</dbReference>
<evidence type="ECO:0000256" key="1">
    <source>
        <dbReference type="ARBA" id="ARBA00011738"/>
    </source>
</evidence>
<keyword evidence="6" id="KW-1185">Reference proteome</keyword>
<dbReference type="InterPro" id="IPR004046">
    <property type="entry name" value="GST_C"/>
</dbReference>
<accession>A0AAD1XVV4</accession>
<comment type="caution">
    <text evidence="5">The sequence shown here is derived from an EMBL/GenBank/DDBJ whole genome shotgun (WGS) entry which is preliminary data.</text>
</comment>
<feature type="domain" description="GST C-terminal" evidence="4">
    <location>
        <begin position="90"/>
        <end position="221"/>
    </location>
</feature>
<sequence length="221" mass="24858">MVKLVFHGNVLSPPARTPLWVLKTLGVEHEFKHVAIFTESRSEEYTSKVNVFGQVPALEVDGTFITQSSTIIRYLANEFDKDGIILPSGDHLERAKAEEILDIGATTVRMSTLKAIGPIFAGPKYFGLEKVSEEEEKKLIEEVQATFGKLNTKLGDKPYFTGDKLTVGDVYIFNDLQTTQFILKIDLSDHPQLNAWYETVSKDEIVAELSKEMFDIISQKE</sequence>
<dbReference type="InterPro" id="IPR040079">
    <property type="entry name" value="Glutathione_S-Trfase"/>
</dbReference>
<dbReference type="InterPro" id="IPR036249">
    <property type="entry name" value="Thioredoxin-like_sf"/>
</dbReference>
<dbReference type="PROSITE" id="PS50404">
    <property type="entry name" value="GST_NTER"/>
    <property type="match status" value="1"/>
</dbReference>
<dbReference type="GO" id="GO:0006749">
    <property type="term" value="P:glutathione metabolic process"/>
    <property type="evidence" value="ECO:0007669"/>
    <property type="project" value="TreeGrafter"/>
</dbReference>
<dbReference type="Gene3D" id="3.40.30.10">
    <property type="entry name" value="Glutaredoxin"/>
    <property type="match status" value="1"/>
</dbReference>
<dbReference type="InterPro" id="IPR010987">
    <property type="entry name" value="Glutathione-S-Trfase_C-like"/>
</dbReference>
<dbReference type="PANTHER" id="PTHR43969">
    <property type="entry name" value="GLUTATHIONE S TRANSFERASE D10, ISOFORM A-RELATED"/>
    <property type="match status" value="1"/>
</dbReference>
<dbReference type="SUPFAM" id="SSF52833">
    <property type="entry name" value="Thioredoxin-like"/>
    <property type="match status" value="1"/>
</dbReference>
<dbReference type="InterPro" id="IPR004045">
    <property type="entry name" value="Glutathione_S-Trfase_N"/>
</dbReference>
<dbReference type="SFLD" id="SFLDG00358">
    <property type="entry name" value="Main_(cytGST)"/>
    <property type="match status" value="1"/>
</dbReference>
<dbReference type="Pfam" id="PF00043">
    <property type="entry name" value="GST_C"/>
    <property type="match status" value="1"/>
</dbReference>
<feature type="domain" description="GST N-terminal" evidence="3">
    <location>
        <begin position="2"/>
        <end position="83"/>
    </location>
</feature>
<evidence type="ECO:0000313" key="5">
    <source>
        <dbReference type="EMBL" id="CAI2379848.1"/>
    </source>
</evidence>
<dbReference type="Proteomes" id="UP001295684">
    <property type="component" value="Unassembled WGS sequence"/>
</dbReference>
<dbReference type="Pfam" id="PF02798">
    <property type="entry name" value="GST_N"/>
    <property type="match status" value="1"/>
</dbReference>
<evidence type="ECO:0008006" key="7">
    <source>
        <dbReference type="Google" id="ProtNLM"/>
    </source>
</evidence>
<protein>
    <recommendedName>
        <fullName evidence="7">Glutathione S-transferase</fullName>
    </recommendedName>
</protein>
<dbReference type="Gene3D" id="1.20.1050.10">
    <property type="match status" value="1"/>
</dbReference>
<dbReference type="PROSITE" id="PS50405">
    <property type="entry name" value="GST_CTER"/>
    <property type="match status" value="1"/>
</dbReference>
<proteinExistence type="inferred from homology"/>
<dbReference type="InterPro" id="IPR036282">
    <property type="entry name" value="Glutathione-S-Trfase_C_sf"/>
</dbReference>
<dbReference type="EMBL" id="CAMPGE010021723">
    <property type="protein sequence ID" value="CAI2379848.1"/>
    <property type="molecule type" value="Genomic_DNA"/>
</dbReference>
<gene>
    <name evidence="5" type="ORF">ECRASSUSDP1_LOCUS21268</name>
</gene>
<evidence type="ECO:0000313" key="6">
    <source>
        <dbReference type="Proteomes" id="UP001295684"/>
    </source>
</evidence>
<comment type="subunit">
    <text evidence="1">Homodimer.</text>
</comment>
<dbReference type="GO" id="GO:0004364">
    <property type="term" value="F:glutathione transferase activity"/>
    <property type="evidence" value="ECO:0007669"/>
    <property type="project" value="TreeGrafter"/>
</dbReference>
<dbReference type="SUPFAM" id="SSF47616">
    <property type="entry name" value="GST C-terminal domain-like"/>
    <property type="match status" value="1"/>
</dbReference>
<dbReference type="CDD" id="cd00570">
    <property type="entry name" value="GST_N_family"/>
    <property type="match status" value="1"/>
</dbReference>
<dbReference type="PANTHER" id="PTHR43969:SF9">
    <property type="entry name" value="GLUTATHIONE S TRANSFERASE D10, ISOFORM A-RELATED"/>
    <property type="match status" value="1"/>
</dbReference>
<organism evidence="5 6">
    <name type="scientific">Euplotes crassus</name>
    <dbReference type="NCBI Taxonomy" id="5936"/>
    <lineage>
        <taxon>Eukaryota</taxon>
        <taxon>Sar</taxon>
        <taxon>Alveolata</taxon>
        <taxon>Ciliophora</taxon>
        <taxon>Intramacronucleata</taxon>
        <taxon>Spirotrichea</taxon>
        <taxon>Hypotrichia</taxon>
        <taxon>Euplotida</taxon>
        <taxon>Euplotidae</taxon>
        <taxon>Moneuplotes</taxon>
    </lineage>
</organism>
<evidence type="ECO:0000259" key="3">
    <source>
        <dbReference type="PROSITE" id="PS50404"/>
    </source>
</evidence>
<dbReference type="AlphaFoldDB" id="A0AAD1XVV4"/>
<comment type="similarity">
    <text evidence="2">Belongs to the GST superfamily.</text>
</comment>
<evidence type="ECO:0000259" key="4">
    <source>
        <dbReference type="PROSITE" id="PS50405"/>
    </source>
</evidence>